<dbReference type="AlphaFoldDB" id="A0A9N9GRH9"/>
<dbReference type="OrthoDB" id="10361667at2759"/>
<sequence length="395" mass="45251">MSKKPAIVKFYSGRNCGQLEGTVGPRHKLIRGTQVLRDNIVEFEGNHIRFTNDCLKELQSTPEITEPSQPSLSEDVFERMHLAPLPQELLYEVLSYLADDYFTLHKCVLASHALAYSAIQFLYRDPFSLVSDQRRTKLVWLLVQYLTDEERAMAMYCDMLMIQGSRPSLPYANFIQVLNDTKIFCACRAFYAGRTFYRKKKPCVNYVPKQLVQRLMAISTKLKELSLAEACWTKSHDIFENVGPQLTFFGFGSIAADQMASHTLEKVQIAIRSSLEKQTQLQKLNVNFVRNATSSFLATIIKLRQTFGKLEIISFRSCTFEQSSLVLLRTLVEQLEAVQFARCAGISEDILDYLRRNLYILGWITAKHQSGMYYITCAYSKNADYKFPKIKGCCA</sequence>
<proteinExistence type="predicted"/>
<comment type="caution">
    <text evidence="1">The sequence shown here is derived from an EMBL/GenBank/DDBJ whole genome shotgun (WGS) entry which is preliminary data.</text>
</comment>
<evidence type="ECO:0000313" key="1">
    <source>
        <dbReference type="EMBL" id="CAG8624610.1"/>
    </source>
</evidence>
<accession>A0A9N9GRH9</accession>
<gene>
    <name evidence="1" type="ORF">PBRASI_LOCUS8902</name>
</gene>
<keyword evidence="2" id="KW-1185">Reference proteome</keyword>
<reference evidence="1" key="1">
    <citation type="submission" date="2021-06" db="EMBL/GenBank/DDBJ databases">
        <authorList>
            <person name="Kallberg Y."/>
            <person name="Tangrot J."/>
            <person name="Rosling A."/>
        </authorList>
    </citation>
    <scope>NUCLEOTIDE SEQUENCE</scope>
    <source>
        <strain evidence="1">BR232B</strain>
    </source>
</reference>
<protein>
    <submittedName>
        <fullName evidence="1">10010_t:CDS:1</fullName>
    </submittedName>
</protein>
<organism evidence="1 2">
    <name type="scientific">Paraglomus brasilianum</name>
    <dbReference type="NCBI Taxonomy" id="144538"/>
    <lineage>
        <taxon>Eukaryota</taxon>
        <taxon>Fungi</taxon>
        <taxon>Fungi incertae sedis</taxon>
        <taxon>Mucoromycota</taxon>
        <taxon>Glomeromycotina</taxon>
        <taxon>Glomeromycetes</taxon>
        <taxon>Paraglomerales</taxon>
        <taxon>Paraglomeraceae</taxon>
        <taxon>Paraglomus</taxon>
    </lineage>
</organism>
<name>A0A9N9GRH9_9GLOM</name>
<dbReference type="Proteomes" id="UP000789739">
    <property type="component" value="Unassembled WGS sequence"/>
</dbReference>
<evidence type="ECO:0000313" key="2">
    <source>
        <dbReference type="Proteomes" id="UP000789739"/>
    </source>
</evidence>
<dbReference type="EMBL" id="CAJVPI010001730">
    <property type="protein sequence ID" value="CAG8624610.1"/>
    <property type="molecule type" value="Genomic_DNA"/>
</dbReference>